<organism evidence="2 3">
    <name type="scientific">Gossypium australe</name>
    <dbReference type="NCBI Taxonomy" id="47621"/>
    <lineage>
        <taxon>Eukaryota</taxon>
        <taxon>Viridiplantae</taxon>
        <taxon>Streptophyta</taxon>
        <taxon>Embryophyta</taxon>
        <taxon>Tracheophyta</taxon>
        <taxon>Spermatophyta</taxon>
        <taxon>Magnoliopsida</taxon>
        <taxon>eudicotyledons</taxon>
        <taxon>Gunneridae</taxon>
        <taxon>Pentapetalae</taxon>
        <taxon>rosids</taxon>
        <taxon>malvids</taxon>
        <taxon>Malvales</taxon>
        <taxon>Malvaceae</taxon>
        <taxon>Malvoideae</taxon>
        <taxon>Gossypium</taxon>
    </lineage>
</organism>
<evidence type="ECO:0000313" key="2">
    <source>
        <dbReference type="EMBL" id="KAA3478088.1"/>
    </source>
</evidence>
<dbReference type="AlphaFoldDB" id="A0A5B6WAE7"/>
<feature type="domain" description="Retrotransposon gag" evidence="1">
    <location>
        <begin position="3"/>
        <end position="53"/>
    </location>
</feature>
<gene>
    <name evidence="2" type="ORF">EPI10_011918</name>
</gene>
<evidence type="ECO:0000313" key="3">
    <source>
        <dbReference type="Proteomes" id="UP000325315"/>
    </source>
</evidence>
<name>A0A5B6WAE7_9ROSI</name>
<proteinExistence type="predicted"/>
<comment type="caution">
    <text evidence="2">The sequence shown here is derived from an EMBL/GenBank/DDBJ whole genome shotgun (WGS) entry which is preliminary data.</text>
</comment>
<sequence length="159" mass="18532">MNAKLRNDIMFFRQSEDETLYEAWERFKELIRKCPMDGFQHWTQMEMLYNGLNAHTRMVVDTSANGTLLDKSYKEAYEILERIANNDYRYPTTRVEAGRRVAGAMELDVITSLTAQASSLTIMIKSLKRLATMQEMKEADIYENIKSCKLSLVFNHTNI</sequence>
<dbReference type="PANTHER" id="PTHR33223:SF6">
    <property type="entry name" value="CCHC-TYPE DOMAIN-CONTAINING PROTEIN"/>
    <property type="match status" value="1"/>
</dbReference>
<dbReference type="Pfam" id="PF03732">
    <property type="entry name" value="Retrotrans_gag"/>
    <property type="match status" value="1"/>
</dbReference>
<dbReference type="EMBL" id="SMMG02000004">
    <property type="protein sequence ID" value="KAA3478088.1"/>
    <property type="molecule type" value="Genomic_DNA"/>
</dbReference>
<dbReference type="PANTHER" id="PTHR33223">
    <property type="entry name" value="CCHC-TYPE DOMAIN-CONTAINING PROTEIN"/>
    <property type="match status" value="1"/>
</dbReference>
<dbReference type="OrthoDB" id="986409at2759"/>
<keyword evidence="3" id="KW-1185">Reference proteome</keyword>
<dbReference type="Proteomes" id="UP000325315">
    <property type="component" value="Unassembled WGS sequence"/>
</dbReference>
<dbReference type="InterPro" id="IPR005162">
    <property type="entry name" value="Retrotrans_gag_dom"/>
</dbReference>
<accession>A0A5B6WAE7</accession>
<evidence type="ECO:0000259" key="1">
    <source>
        <dbReference type="Pfam" id="PF03732"/>
    </source>
</evidence>
<protein>
    <submittedName>
        <fullName evidence="2">Retrotransposon gag protein</fullName>
    </submittedName>
</protein>
<reference evidence="3" key="1">
    <citation type="journal article" date="2019" name="Plant Biotechnol. J.">
        <title>Genome sequencing of the Australian wild diploid species Gossypium australe highlights disease resistance and delayed gland morphogenesis.</title>
        <authorList>
            <person name="Cai Y."/>
            <person name="Cai X."/>
            <person name="Wang Q."/>
            <person name="Wang P."/>
            <person name="Zhang Y."/>
            <person name="Cai C."/>
            <person name="Xu Y."/>
            <person name="Wang K."/>
            <person name="Zhou Z."/>
            <person name="Wang C."/>
            <person name="Geng S."/>
            <person name="Li B."/>
            <person name="Dong Q."/>
            <person name="Hou Y."/>
            <person name="Wang H."/>
            <person name="Ai P."/>
            <person name="Liu Z."/>
            <person name="Yi F."/>
            <person name="Sun M."/>
            <person name="An G."/>
            <person name="Cheng J."/>
            <person name="Zhang Y."/>
            <person name="Shi Q."/>
            <person name="Xie Y."/>
            <person name="Shi X."/>
            <person name="Chang Y."/>
            <person name="Huang F."/>
            <person name="Chen Y."/>
            <person name="Hong S."/>
            <person name="Mi L."/>
            <person name="Sun Q."/>
            <person name="Zhang L."/>
            <person name="Zhou B."/>
            <person name="Peng R."/>
            <person name="Zhang X."/>
            <person name="Liu F."/>
        </authorList>
    </citation>
    <scope>NUCLEOTIDE SEQUENCE [LARGE SCALE GENOMIC DNA]</scope>
    <source>
        <strain evidence="3">cv. PA1801</strain>
    </source>
</reference>